<sequence>LMTKQKGDELEFFLLQLLQENLIECNTTRTSYFVNSTFTPIGDGRIDLFVLAKQAEDTVEFFVTNTEYSLNALNEA</sequence>
<evidence type="ECO:0000313" key="2">
    <source>
        <dbReference type="Proteomes" id="UP000789920"/>
    </source>
</evidence>
<accession>A0ACA9RQE4</accession>
<keyword evidence="2" id="KW-1185">Reference proteome</keyword>
<evidence type="ECO:0000313" key="1">
    <source>
        <dbReference type="EMBL" id="CAG8803989.1"/>
    </source>
</evidence>
<organism evidence="1 2">
    <name type="scientific">Racocetra persica</name>
    <dbReference type="NCBI Taxonomy" id="160502"/>
    <lineage>
        <taxon>Eukaryota</taxon>
        <taxon>Fungi</taxon>
        <taxon>Fungi incertae sedis</taxon>
        <taxon>Mucoromycota</taxon>
        <taxon>Glomeromycotina</taxon>
        <taxon>Glomeromycetes</taxon>
        <taxon>Diversisporales</taxon>
        <taxon>Gigasporaceae</taxon>
        <taxon>Racocetra</taxon>
    </lineage>
</organism>
<reference evidence="1" key="1">
    <citation type="submission" date="2021-06" db="EMBL/GenBank/DDBJ databases">
        <authorList>
            <person name="Kallberg Y."/>
            <person name="Tangrot J."/>
            <person name="Rosling A."/>
        </authorList>
    </citation>
    <scope>NUCLEOTIDE SEQUENCE</scope>
    <source>
        <strain evidence="1">MA461A</strain>
    </source>
</reference>
<name>A0ACA9RQE4_9GLOM</name>
<feature type="non-terminal residue" evidence="1">
    <location>
        <position position="76"/>
    </location>
</feature>
<gene>
    <name evidence="1" type="ORF">RPERSI_LOCUS21630</name>
</gene>
<comment type="caution">
    <text evidence="1">The sequence shown here is derived from an EMBL/GenBank/DDBJ whole genome shotgun (WGS) entry which is preliminary data.</text>
</comment>
<protein>
    <submittedName>
        <fullName evidence="1">35437_t:CDS:1</fullName>
    </submittedName>
</protein>
<dbReference type="EMBL" id="CAJVQC010063856">
    <property type="protein sequence ID" value="CAG8803989.1"/>
    <property type="molecule type" value="Genomic_DNA"/>
</dbReference>
<feature type="non-terminal residue" evidence="1">
    <location>
        <position position="1"/>
    </location>
</feature>
<dbReference type="Proteomes" id="UP000789920">
    <property type="component" value="Unassembled WGS sequence"/>
</dbReference>
<proteinExistence type="predicted"/>